<name>A0A182QL38_9DIPT</name>
<dbReference type="AlphaFoldDB" id="A0A182QL38"/>
<evidence type="ECO:0000256" key="1">
    <source>
        <dbReference type="SAM" id="MobiDB-lite"/>
    </source>
</evidence>
<reference evidence="3" key="1">
    <citation type="submission" date="2014-01" db="EMBL/GenBank/DDBJ databases">
        <title>The Genome Sequence of Anopheles farauti FAR1 (V2).</title>
        <authorList>
            <consortium name="The Broad Institute Genomics Platform"/>
            <person name="Neafsey D.E."/>
            <person name="Besansky N."/>
            <person name="Howell P."/>
            <person name="Walton C."/>
            <person name="Young S.K."/>
            <person name="Zeng Q."/>
            <person name="Gargeya S."/>
            <person name="Fitzgerald M."/>
            <person name="Haas B."/>
            <person name="Abouelleil A."/>
            <person name="Allen A.W."/>
            <person name="Alvarado L."/>
            <person name="Arachchi H.M."/>
            <person name="Berlin A.M."/>
            <person name="Chapman S.B."/>
            <person name="Gainer-Dewar J."/>
            <person name="Goldberg J."/>
            <person name="Griggs A."/>
            <person name="Gujja S."/>
            <person name="Hansen M."/>
            <person name="Howarth C."/>
            <person name="Imamovic A."/>
            <person name="Ireland A."/>
            <person name="Larimer J."/>
            <person name="McCowan C."/>
            <person name="Murphy C."/>
            <person name="Pearson M."/>
            <person name="Poon T.W."/>
            <person name="Priest M."/>
            <person name="Roberts A."/>
            <person name="Saif S."/>
            <person name="Shea T."/>
            <person name="Sisk P."/>
            <person name="Sykes S."/>
            <person name="Wortman J."/>
            <person name="Nusbaum C."/>
            <person name="Birren B."/>
        </authorList>
    </citation>
    <scope>NUCLEOTIDE SEQUENCE [LARGE SCALE GENOMIC DNA]</scope>
    <source>
        <strain evidence="3">FAR1</strain>
    </source>
</reference>
<reference evidence="2" key="2">
    <citation type="submission" date="2020-05" db="UniProtKB">
        <authorList>
            <consortium name="EnsemblMetazoa"/>
        </authorList>
    </citation>
    <scope>IDENTIFICATION</scope>
    <source>
        <strain evidence="2">FAR1</strain>
    </source>
</reference>
<dbReference type="VEuPathDB" id="VectorBase:AFAF012394"/>
<evidence type="ECO:0000313" key="3">
    <source>
        <dbReference type="Proteomes" id="UP000075886"/>
    </source>
</evidence>
<dbReference type="EnsemblMetazoa" id="AFAF012394-RA">
    <property type="protein sequence ID" value="AFAF012394-PA"/>
    <property type="gene ID" value="AFAF012394"/>
</dbReference>
<feature type="region of interest" description="Disordered" evidence="1">
    <location>
        <begin position="72"/>
        <end position="139"/>
    </location>
</feature>
<accession>A0A182QL38</accession>
<organism evidence="2 3">
    <name type="scientific">Anopheles farauti</name>
    <dbReference type="NCBI Taxonomy" id="69004"/>
    <lineage>
        <taxon>Eukaryota</taxon>
        <taxon>Metazoa</taxon>
        <taxon>Ecdysozoa</taxon>
        <taxon>Arthropoda</taxon>
        <taxon>Hexapoda</taxon>
        <taxon>Insecta</taxon>
        <taxon>Pterygota</taxon>
        <taxon>Neoptera</taxon>
        <taxon>Endopterygota</taxon>
        <taxon>Diptera</taxon>
        <taxon>Nematocera</taxon>
        <taxon>Culicoidea</taxon>
        <taxon>Culicidae</taxon>
        <taxon>Anophelinae</taxon>
        <taxon>Anopheles</taxon>
    </lineage>
</organism>
<sequence length="139" mass="14990">MMDSMPRERPPGGVATRFTITQGVAPTALSLACLLTLTSALIRPHCSVDRGCELAELTTPLLVALSFPLSAAPSATPHTPVGSFVVRPPPPRRQRKRERVSARERDDGCERMENNVVGAKHNTAHTTGRSGRAHHAQHS</sequence>
<dbReference type="PROSITE" id="PS51257">
    <property type="entry name" value="PROKAR_LIPOPROTEIN"/>
    <property type="match status" value="1"/>
</dbReference>
<dbReference type="Proteomes" id="UP000075886">
    <property type="component" value="Unassembled WGS sequence"/>
</dbReference>
<protein>
    <submittedName>
        <fullName evidence="2">Uncharacterized protein</fullName>
    </submittedName>
</protein>
<feature type="compositionally biased region" description="Low complexity" evidence="1">
    <location>
        <begin position="72"/>
        <end position="86"/>
    </location>
</feature>
<proteinExistence type="predicted"/>
<dbReference type="EMBL" id="AXCN02000007">
    <property type="status" value="NOT_ANNOTATED_CDS"/>
    <property type="molecule type" value="Genomic_DNA"/>
</dbReference>
<keyword evidence="3" id="KW-1185">Reference proteome</keyword>
<evidence type="ECO:0000313" key="2">
    <source>
        <dbReference type="EnsemblMetazoa" id="AFAF012394-PA"/>
    </source>
</evidence>
<feature type="compositionally biased region" description="Basic and acidic residues" evidence="1">
    <location>
        <begin position="99"/>
        <end position="113"/>
    </location>
</feature>